<dbReference type="SUPFAM" id="SSF57667">
    <property type="entry name" value="beta-beta-alpha zinc fingers"/>
    <property type="match status" value="1"/>
</dbReference>
<organism evidence="4 5">
    <name type="scientific">Schistosoma japonicum</name>
    <name type="common">Blood fluke</name>
    <dbReference type="NCBI Taxonomy" id="6182"/>
    <lineage>
        <taxon>Eukaryota</taxon>
        <taxon>Metazoa</taxon>
        <taxon>Spiralia</taxon>
        <taxon>Lophotrochozoa</taxon>
        <taxon>Platyhelminthes</taxon>
        <taxon>Trematoda</taxon>
        <taxon>Digenea</taxon>
        <taxon>Strigeidida</taxon>
        <taxon>Schistosomatoidea</taxon>
        <taxon>Schistosomatidae</taxon>
        <taxon>Schistosoma</taxon>
    </lineage>
</organism>
<dbReference type="InterPro" id="IPR013087">
    <property type="entry name" value="Znf_C2H2_type"/>
</dbReference>
<reference evidence="4 5" key="1">
    <citation type="submission" date="2019-03" db="EMBL/GenBank/DDBJ databases">
        <title>An improved genome assembly of the fluke Schistosoma japonicum.</title>
        <authorList>
            <person name="Hu W."/>
            <person name="Luo F."/>
            <person name="Yin M."/>
            <person name="Mo X."/>
            <person name="Sun C."/>
            <person name="Wu Q."/>
            <person name="Zhu B."/>
            <person name="Xiang M."/>
            <person name="Wang J."/>
            <person name="Wang Y."/>
            <person name="Zhang T."/>
            <person name="Xu B."/>
            <person name="Zheng H."/>
            <person name="Feng Z."/>
        </authorList>
    </citation>
    <scope>NUCLEOTIDE SEQUENCE [LARGE SCALE GENOMIC DNA]</scope>
    <source>
        <strain evidence="4">HuSjv2</strain>
        <tissue evidence="4">Worms</tissue>
    </source>
</reference>
<evidence type="ECO:0000256" key="2">
    <source>
        <dbReference type="SAM" id="MobiDB-lite"/>
    </source>
</evidence>
<gene>
    <name evidence="4" type="ORF">EWB00_002072</name>
</gene>
<dbReference type="STRING" id="6182.A0A4Z2DDG5"/>
<dbReference type="InterPro" id="IPR036236">
    <property type="entry name" value="Znf_C2H2_sf"/>
</dbReference>
<comment type="caution">
    <text evidence="4">The sequence shown here is derived from an EMBL/GenBank/DDBJ whole genome shotgun (WGS) entry which is preliminary data.</text>
</comment>
<keyword evidence="1" id="KW-0862">Zinc</keyword>
<feature type="region of interest" description="Disordered" evidence="2">
    <location>
        <begin position="285"/>
        <end position="312"/>
    </location>
</feature>
<dbReference type="EMBL" id="SKCS01000171">
    <property type="protein sequence ID" value="TNN14551.1"/>
    <property type="molecule type" value="Genomic_DNA"/>
</dbReference>
<keyword evidence="5" id="KW-1185">Reference proteome</keyword>
<dbReference type="AlphaFoldDB" id="A0A4Z2DDG5"/>
<feature type="domain" description="C2H2-type" evidence="3">
    <location>
        <begin position="374"/>
        <end position="402"/>
    </location>
</feature>
<name>A0A4Z2DDG5_SCHJA</name>
<keyword evidence="1" id="KW-0863">Zinc-finger</keyword>
<evidence type="ECO:0000259" key="3">
    <source>
        <dbReference type="PROSITE" id="PS50157"/>
    </source>
</evidence>
<evidence type="ECO:0000313" key="4">
    <source>
        <dbReference type="EMBL" id="TNN14551.1"/>
    </source>
</evidence>
<evidence type="ECO:0000256" key="1">
    <source>
        <dbReference type="PROSITE-ProRule" id="PRU00042"/>
    </source>
</evidence>
<feature type="compositionally biased region" description="Low complexity" evidence="2">
    <location>
        <begin position="289"/>
        <end position="312"/>
    </location>
</feature>
<dbReference type="PROSITE" id="PS00028">
    <property type="entry name" value="ZINC_FINGER_C2H2_1"/>
    <property type="match status" value="1"/>
</dbReference>
<dbReference type="SMART" id="SM00355">
    <property type="entry name" value="ZnF_C2H2"/>
    <property type="match status" value="2"/>
</dbReference>
<dbReference type="Proteomes" id="UP000311919">
    <property type="component" value="Unassembled WGS sequence"/>
</dbReference>
<dbReference type="GO" id="GO:0008270">
    <property type="term" value="F:zinc ion binding"/>
    <property type="evidence" value="ECO:0007669"/>
    <property type="project" value="UniProtKB-KW"/>
</dbReference>
<dbReference type="OrthoDB" id="9439903at2759"/>
<dbReference type="PROSITE" id="PS50157">
    <property type="entry name" value="ZINC_FINGER_C2H2_2"/>
    <property type="match status" value="2"/>
</dbReference>
<feature type="domain" description="C2H2-type" evidence="3">
    <location>
        <begin position="406"/>
        <end position="433"/>
    </location>
</feature>
<dbReference type="Gene3D" id="3.30.160.60">
    <property type="entry name" value="Classic Zinc Finger"/>
    <property type="match status" value="1"/>
</dbReference>
<evidence type="ECO:0000313" key="5">
    <source>
        <dbReference type="Proteomes" id="UP000311919"/>
    </source>
</evidence>
<sequence length="434" mass="51148">MNETILELFKQFLCLPRNFHDTTQMLNNHLDHRNDQYFNDSPNEDHMIKNEVDKFELSNLFQNYSQQCYYIQQYIPSPLMLFTWSKLLRTEIFQKSIQNIISLNCSNIIDNLQSTDHLLNNTNVDITELTNKNSLIQDYLNKLDTLLLEYLSTIKDWRSTSSSSYSTEPIHLLDTTCNDYELKQCLHEWLNQSTNYHRDHYDTPIKDINYENDPTINSSNNPSYKESYLYHQMNNRNIHIDNKDYVNACITSMNIPKFHYSKYQQDWLNPCIELNDNRLKYTIQRKSSPDTTTTKMSPPSSSTSSTSSSPSSLTNYSFINNHSIINSSLNKTNLNNEQIIQKSIFYQPLTKVIHSTTSYSPPLNFNELTFNENMLCPLCYKCFRFEKNLLRHLQKTHSTSTGESLLKCKLCNYTTKHYSNMYVHIRTHTELRSN</sequence>
<protein>
    <submittedName>
        <fullName evidence="4">Zinc finger protein</fullName>
    </submittedName>
</protein>
<accession>A0A4Z2DDG5</accession>
<dbReference type="Pfam" id="PF00096">
    <property type="entry name" value="zf-C2H2"/>
    <property type="match status" value="1"/>
</dbReference>
<keyword evidence="1" id="KW-0479">Metal-binding</keyword>
<proteinExistence type="predicted"/>